<dbReference type="SUPFAM" id="SSF50630">
    <property type="entry name" value="Acid proteases"/>
    <property type="match status" value="1"/>
</dbReference>
<dbReference type="OrthoDB" id="771136at2759"/>
<evidence type="ECO:0000256" key="3">
    <source>
        <dbReference type="ARBA" id="ARBA00022729"/>
    </source>
</evidence>
<keyword evidence="5 9" id="KW-0378">Hydrolase</keyword>
<evidence type="ECO:0000256" key="8">
    <source>
        <dbReference type="PIRSR" id="PIRSR601461-1"/>
    </source>
</evidence>
<feature type="domain" description="Peptidase A1" evidence="11">
    <location>
        <begin position="67"/>
        <end position="396"/>
    </location>
</feature>
<dbReference type="InterPro" id="IPR033121">
    <property type="entry name" value="PEPTIDASE_A1"/>
</dbReference>
<dbReference type="InterPro" id="IPR001969">
    <property type="entry name" value="Aspartic_peptidase_AS"/>
</dbReference>
<dbReference type="EMBL" id="MCFK01009742">
    <property type="protein sequence ID" value="RKF54455.1"/>
    <property type="molecule type" value="Genomic_DNA"/>
</dbReference>
<evidence type="ECO:0000256" key="4">
    <source>
        <dbReference type="ARBA" id="ARBA00022750"/>
    </source>
</evidence>
<keyword evidence="4 9" id="KW-0064">Aspartyl protease</keyword>
<dbReference type="Gene3D" id="2.40.70.10">
    <property type="entry name" value="Acid Proteases"/>
    <property type="match status" value="2"/>
</dbReference>
<comment type="caution">
    <text evidence="12">The sequence shown here is derived from an EMBL/GenBank/DDBJ whole genome shotgun (WGS) entry which is preliminary data.</text>
</comment>
<dbReference type="Proteomes" id="UP000286134">
    <property type="component" value="Unassembled WGS sequence"/>
</dbReference>
<evidence type="ECO:0000259" key="11">
    <source>
        <dbReference type="PROSITE" id="PS51767"/>
    </source>
</evidence>
<reference evidence="12 13" key="1">
    <citation type="journal article" date="2018" name="BMC Genomics">
        <title>Comparative genome analyses reveal sequence features reflecting distinct modes of host-adaptation between dicot and monocot powdery mildew.</title>
        <authorList>
            <person name="Wu Y."/>
            <person name="Ma X."/>
            <person name="Pan Z."/>
            <person name="Kale S.D."/>
            <person name="Song Y."/>
            <person name="King H."/>
            <person name="Zhang Q."/>
            <person name="Presley C."/>
            <person name="Deng X."/>
            <person name="Wei C.I."/>
            <person name="Xiao S."/>
        </authorList>
    </citation>
    <scope>NUCLEOTIDE SEQUENCE [LARGE SCALE GENOMIC DNA]</scope>
    <source>
        <strain evidence="12">UMSG2</strain>
    </source>
</reference>
<dbReference type="AlphaFoldDB" id="A0A420HAK7"/>
<dbReference type="PRINTS" id="PR00792">
    <property type="entry name" value="PEPSIN"/>
</dbReference>
<dbReference type="GO" id="GO:0004190">
    <property type="term" value="F:aspartic-type endopeptidase activity"/>
    <property type="evidence" value="ECO:0007669"/>
    <property type="project" value="UniProtKB-KW"/>
</dbReference>
<dbReference type="InterPro" id="IPR001461">
    <property type="entry name" value="Aspartic_peptidase_A1"/>
</dbReference>
<dbReference type="PANTHER" id="PTHR47966">
    <property type="entry name" value="BETA-SITE APP-CLEAVING ENZYME, ISOFORM A-RELATED"/>
    <property type="match status" value="1"/>
</dbReference>
<keyword evidence="13" id="KW-1185">Reference proteome</keyword>
<evidence type="ECO:0000256" key="2">
    <source>
        <dbReference type="ARBA" id="ARBA00022670"/>
    </source>
</evidence>
<dbReference type="GO" id="GO:0006508">
    <property type="term" value="P:proteolysis"/>
    <property type="evidence" value="ECO:0007669"/>
    <property type="project" value="UniProtKB-KW"/>
</dbReference>
<evidence type="ECO:0000256" key="9">
    <source>
        <dbReference type="RuleBase" id="RU000454"/>
    </source>
</evidence>
<dbReference type="Pfam" id="PF00026">
    <property type="entry name" value="Asp"/>
    <property type="match status" value="1"/>
</dbReference>
<evidence type="ECO:0000256" key="6">
    <source>
        <dbReference type="ARBA" id="ARBA00067536"/>
    </source>
</evidence>
<dbReference type="STRING" id="212602.A0A420HAK7"/>
<evidence type="ECO:0000256" key="1">
    <source>
        <dbReference type="ARBA" id="ARBA00007447"/>
    </source>
</evidence>
<feature type="active site" evidence="8">
    <location>
        <position position="278"/>
    </location>
</feature>
<dbReference type="PANTHER" id="PTHR47966:SF65">
    <property type="entry name" value="ASPARTIC-TYPE ENDOPEPTIDASE"/>
    <property type="match status" value="1"/>
</dbReference>
<evidence type="ECO:0000313" key="12">
    <source>
        <dbReference type="EMBL" id="RKF54455.1"/>
    </source>
</evidence>
<dbReference type="InterPro" id="IPR033876">
    <property type="entry name" value="SAP-like"/>
</dbReference>
<dbReference type="InterPro" id="IPR021109">
    <property type="entry name" value="Peptidase_aspartic_dom_sf"/>
</dbReference>
<dbReference type="SMR" id="A0A420HAK7"/>
<keyword evidence="2 9" id="KW-0645">Protease</keyword>
<evidence type="ECO:0000256" key="10">
    <source>
        <dbReference type="SAM" id="SignalP"/>
    </source>
</evidence>
<evidence type="ECO:0000313" key="13">
    <source>
        <dbReference type="Proteomes" id="UP000286134"/>
    </source>
</evidence>
<keyword evidence="3 10" id="KW-0732">Signal</keyword>
<dbReference type="FunFam" id="2.40.70.10:FF:000011">
    <property type="entry name" value="Aspartic protease"/>
    <property type="match status" value="1"/>
</dbReference>
<gene>
    <name evidence="12" type="ORF">OnM2_097004</name>
</gene>
<dbReference type="PROSITE" id="PS51767">
    <property type="entry name" value="PEPTIDASE_A1"/>
    <property type="match status" value="1"/>
</dbReference>
<feature type="signal peptide" evidence="10">
    <location>
        <begin position="1"/>
        <end position="18"/>
    </location>
</feature>
<feature type="chain" id="PRO_5019000852" description="Probable aspartic-type endopeptidase OPSB" evidence="10">
    <location>
        <begin position="19"/>
        <end position="470"/>
    </location>
</feature>
<evidence type="ECO:0000256" key="5">
    <source>
        <dbReference type="ARBA" id="ARBA00022801"/>
    </source>
</evidence>
<dbReference type="PROSITE" id="PS00141">
    <property type="entry name" value="ASP_PROTEASE"/>
    <property type="match status" value="1"/>
</dbReference>
<sequence>MRGLKIYALAAFLTISEGLELRKSTETPQVVQFPIERKLNVLNPVSRDRLRRRDVVKGNLDNKDTLYLLDVSLGTPPQNIKLHLDTGSSDLWVNTQKSTLCSSRSRPCTGAGMYSANASTTYDFLASNFNISYVDGSGAEGDYVTDVLNLGGKSIGKFQFGVGYKSSSPQGILGVGYAINEVQIGRAGKRPYLNLPLRMVSDGLIKSSAYSLWLNDLDASTGNILFGGVDTAQYIGQLQTLPIQRVGGVYSEFLITMTGLSIGEKVIATNIAQAVLLDSGSSLSYLPDDLTVALYNLMGAKYDENEGAAYVPCAYAQSSITVDFSFSGPVIKVDMSELVIPVTKVESEGPLVFGDGTPACLFGISPAGSGSCVLGDTFIRSAYIVYDLENNEISIAQTNFNATENRIVEIGAGRKAVPDATPVPNSAPATSGTELNFSNDSSSIRFMSLMSSKRLFVTLSLFYSIFYVAV</sequence>
<evidence type="ECO:0000256" key="7">
    <source>
        <dbReference type="ARBA" id="ARBA00068059"/>
    </source>
</evidence>
<name>A0A420HAK7_9PEZI</name>
<proteinExistence type="inferred from homology"/>
<feature type="active site" evidence="8">
    <location>
        <position position="85"/>
    </location>
</feature>
<dbReference type="CDD" id="cd05474">
    <property type="entry name" value="SAP_like"/>
    <property type="match status" value="1"/>
</dbReference>
<comment type="similarity">
    <text evidence="1 9">Belongs to the peptidase A1 family.</text>
</comment>
<organism evidence="12 13">
    <name type="scientific">Erysiphe neolycopersici</name>
    <dbReference type="NCBI Taxonomy" id="212602"/>
    <lineage>
        <taxon>Eukaryota</taxon>
        <taxon>Fungi</taxon>
        <taxon>Dikarya</taxon>
        <taxon>Ascomycota</taxon>
        <taxon>Pezizomycotina</taxon>
        <taxon>Leotiomycetes</taxon>
        <taxon>Erysiphales</taxon>
        <taxon>Erysiphaceae</taxon>
        <taxon>Erysiphe</taxon>
    </lineage>
</organism>
<protein>
    <recommendedName>
        <fullName evidence="7">Probable aspartic-type endopeptidase OPSB</fullName>
    </recommendedName>
    <alternativeName>
        <fullName evidence="6">Probable aspartic-type endopeptidase opsB</fullName>
    </alternativeName>
</protein>
<accession>A0A420HAK7</accession>